<reference evidence="5 6" key="1">
    <citation type="submission" date="2019-07" db="EMBL/GenBank/DDBJ databases">
        <title>Genomics analysis of Aphanomyces spp. identifies a new class of oomycete effector associated with host adaptation.</title>
        <authorList>
            <person name="Gaulin E."/>
        </authorList>
    </citation>
    <scope>NUCLEOTIDE SEQUENCE [LARGE SCALE GENOMIC DNA]</scope>
    <source>
        <strain evidence="5 6">ATCC 201684</strain>
    </source>
</reference>
<dbReference type="GO" id="GO:0006289">
    <property type="term" value="P:nucleotide-excision repair"/>
    <property type="evidence" value="ECO:0007669"/>
    <property type="project" value="TreeGrafter"/>
</dbReference>
<dbReference type="GO" id="GO:0005524">
    <property type="term" value="F:ATP binding"/>
    <property type="evidence" value="ECO:0007669"/>
    <property type="project" value="UniProtKB-KW"/>
</dbReference>
<dbReference type="InterPro" id="IPR001650">
    <property type="entry name" value="Helicase_C-like"/>
</dbReference>
<dbReference type="SMART" id="SM00490">
    <property type="entry name" value="HELICc"/>
    <property type="match status" value="1"/>
</dbReference>
<evidence type="ECO:0000256" key="1">
    <source>
        <dbReference type="ARBA" id="ARBA00022741"/>
    </source>
</evidence>
<dbReference type="Pfam" id="PF09369">
    <property type="entry name" value="MZB"/>
    <property type="match status" value="1"/>
</dbReference>
<keyword evidence="6" id="KW-1185">Reference proteome</keyword>
<dbReference type="Gene3D" id="3.40.50.300">
    <property type="entry name" value="P-loop containing nucleotide triphosphate hydrolases"/>
    <property type="match status" value="2"/>
</dbReference>
<dbReference type="Pfam" id="PF00270">
    <property type="entry name" value="DEAD"/>
    <property type="match status" value="1"/>
</dbReference>
<dbReference type="Proteomes" id="UP000481153">
    <property type="component" value="Unassembled WGS sequence"/>
</dbReference>
<dbReference type="GO" id="GO:0003676">
    <property type="term" value="F:nucleic acid binding"/>
    <property type="evidence" value="ECO:0007669"/>
    <property type="project" value="InterPro"/>
</dbReference>
<dbReference type="SUPFAM" id="SSF52540">
    <property type="entry name" value="P-loop containing nucleoside triphosphate hydrolases"/>
    <property type="match status" value="1"/>
</dbReference>
<keyword evidence="1" id="KW-0547">Nucleotide-binding</keyword>
<proteinExistence type="predicted"/>
<dbReference type="PROSITE" id="PS51192">
    <property type="entry name" value="HELICASE_ATP_BIND_1"/>
    <property type="match status" value="1"/>
</dbReference>
<dbReference type="InterPro" id="IPR011545">
    <property type="entry name" value="DEAD/DEAH_box_helicase_dom"/>
</dbReference>
<dbReference type="PROSITE" id="PS51194">
    <property type="entry name" value="HELICASE_CTER"/>
    <property type="match status" value="1"/>
</dbReference>
<dbReference type="InterPro" id="IPR027417">
    <property type="entry name" value="P-loop_NTPase"/>
</dbReference>
<name>A0A6G0XGC6_9STRA</name>
<dbReference type="CDD" id="cd17923">
    <property type="entry name" value="DEXHc_Hrq1-like"/>
    <property type="match status" value="1"/>
</dbReference>
<dbReference type="Pfam" id="PF00271">
    <property type="entry name" value="Helicase_C"/>
    <property type="match status" value="1"/>
</dbReference>
<evidence type="ECO:0000259" key="3">
    <source>
        <dbReference type="PROSITE" id="PS51192"/>
    </source>
</evidence>
<feature type="domain" description="Helicase C-terminal" evidence="4">
    <location>
        <begin position="456"/>
        <end position="630"/>
    </location>
</feature>
<dbReference type="GO" id="GO:0005634">
    <property type="term" value="C:nucleus"/>
    <property type="evidence" value="ECO:0007669"/>
    <property type="project" value="TreeGrafter"/>
</dbReference>
<dbReference type="PANTHER" id="PTHR47957:SF3">
    <property type="entry name" value="ATP-DEPENDENT HELICASE HRQ1"/>
    <property type="match status" value="1"/>
</dbReference>
<dbReference type="EMBL" id="VJMJ01000065">
    <property type="protein sequence ID" value="KAF0739289.1"/>
    <property type="molecule type" value="Genomic_DNA"/>
</dbReference>
<accession>A0A6G0XGC6</accession>
<protein>
    <submittedName>
        <fullName evidence="5">Uncharacterized protein</fullName>
    </submittedName>
</protein>
<gene>
    <name evidence="5" type="ORF">Ae201684_005065</name>
</gene>
<evidence type="ECO:0000313" key="5">
    <source>
        <dbReference type="EMBL" id="KAF0739289.1"/>
    </source>
</evidence>
<evidence type="ECO:0000256" key="2">
    <source>
        <dbReference type="ARBA" id="ARBA00022840"/>
    </source>
</evidence>
<dbReference type="PANTHER" id="PTHR47957">
    <property type="entry name" value="ATP-DEPENDENT HELICASE HRQ1"/>
    <property type="match status" value="1"/>
</dbReference>
<dbReference type="GO" id="GO:0043138">
    <property type="term" value="F:3'-5' DNA helicase activity"/>
    <property type="evidence" value="ECO:0007669"/>
    <property type="project" value="TreeGrafter"/>
</dbReference>
<keyword evidence="2" id="KW-0067">ATP-binding</keyword>
<organism evidence="5 6">
    <name type="scientific">Aphanomyces euteiches</name>
    <dbReference type="NCBI Taxonomy" id="100861"/>
    <lineage>
        <taxon>Eukaryota</taxon>
        <taxon>Sar</taxon>
        <taxon>Stramenopiles</taxon>
        <taxon>Oomycota</taxon>
        <taxon>Saprolegniomycetes</taxon>
        <taxon>Saprolegniales</taxon>
        <taxon>Verrucalvaceae</taxon>
        <taxon>Aphanomyces</taxon>
    </lineage>
</organism>
<dbReference type="GO" id="GO:0036297">
    <property type="term" value="P:interstrand cross-link repair"/>
    <property type="evidence" value="ECO:0007669"/>
    <property type="project" value="TreeGrafter"/>
</dbReference>
<comment type="caution">
    <text evidence="5">The sequence shown here is derived from an EMBL/GenBank/DDBJ whole genome shotgun (WGS) entry which is preliminary data.</text>
</comment>
<evidence type="ECO:0000259" key="4">
    <source>
        <dbReference type="PROSITE" id="PS51194"/>
    </source>
</evidence>
<evidence type="ECO:0000313" key="6">
    <source>
        <dbReference type="Proteomes" id="UP000481153"/>
    </source>
</evidence>
<dbReference type="InterPro" id="IPR014001">
    <property type="entry name" value="Helicase_ATP-bd"/>
</dbReference>
<dbReference type="VEuPathDB" id="FungiDB:AeMF1_017324"/>
<sequence length="955" mass="106343">MSKRKQQVVAEPTPEQAQWLQRFQLLDSCYCFVSSRKAILSLKSILSLAAHISGNAESLTESHVRKMATIGVVHLEVQAKDKIVLPDDFNPNVDPNELVEVVSFPDVPHSSKRASSKRLEQFRKALAKASDISVVPEYVPPPPKKAKPTVPDYDLHKDVPFLNVLTQRDFYTGQVAHVEYIPPRPARFSDVRLQDMGVCEAVIKAVTIDKLFCHQSEAIAALFEGRHVVISTSTSSGKSMVYNIPVAHSLVTSQAMSFFLFPTKALAQDQFQSFASFLRRCKGLDDSICATYDGDTAKADRAGIRKRARVFFTNPDMFNVSILPQHTDWATVLSHLKFIVIDEAHMYRGVFGSHVAAILRRLFRLCYMYGSSPQVVCCSASIMNPREQFEWLVPRTSFFNRDVAVIEQEKDGSPSGSKYFVVWDPRASKTLPKSDAIDISDQPDAAVNVSPSTIHQSAQILSSLVSANVHTIAFCKGRKLTELVLDYTHADLRKQKQGHLVGKVKAYRGGYSVENRRAIEKELFRQDLLGVVSTNALELGIDIGSLEVTLHVGYPSSVASMWQQAGRAGRSGKDSMALIVCFDAPLDAYYKSLGSAMFKKPPEAVVLDPLNAEVLRQHLQSASLELDLLSQRTGTAEIDKVIFMDNAEDFVAKMVVDHELMHYADGFRVPAAVSRMEIAIRDIATDSYSVIDVLDDNKVIDAIPGHRVFFQVYPTAVYLHQGREYIVSKIDTEAKLVFARRSPRRLKYFTRPRDFTDVDVRITFDPSVLYPPHVHLGVAAHITQVVGCYTVEKRSMKILTRTDFSLPPMESEGHAVWMDIPDHLGYDEKRTRAALHGVNHLILAVIPSFMLVDYKDISSEHVSPLEKRLRPSRVIVFENSKGGVGIAKRLAVLFPQLVICAKKILDLCDCTHGCPRCVHSMACPEFNAAVSKDGARAVLDYMVATLSTSSTSDNP</sequence>
<dbReference type="SMART" id="SM00487">
    <property type="entry name" value="DEXDc"/>
    <property type="match status" value="1"/>
</dbReference>
<dbReference type="AlphaFoldDB" id="A0A6G0XGC6"/>
<dbReference type="InterPro" id="IPR018973">
    <property type="entry name" value="MZB"/>
</dbReference>
<dbReference type="CDD" id="cd18797">
    <property type="entry name" value="SF2_C_Hrq"/>
    <property type="match status" value="1"/>
</dbReference>
<feature type="domain" description="Helicase ATP-binding" evidence="3">
    <location>
        <begin position="219"/>
        <end position="400"/>
    </location>
</feature>